<protein>
    <submittedName>
        <fullName evidence="5">CYFA0S07e02190g1_1</fullName>
    </submittedName>
</protein>
<dbReference type="OrthoDB" id="422574at2759"/>
<accession>A0A061AUY3</accession>
<dbReference type="InterPro" id="IPR036249">
    <property type="entry name" value="Thioredoxin-like_sf"/>
</dbReference>
<dbReference type="Pfam" id="PF13409">
    <property type="entry name" value="GST_N_2"/>
    <property type="match status" value="1"/>
</dbReference>
<feature type="region of interest" description="Disordered" evidence="2">
    <location>
        <begin position="1"/>
        <end position="30"/>
    </location>
</feature>
<dbReference type="Pfam" id="PF00043">
    <property type="entry name" value="GST_C"/>
    <property type="match status" value="1"/>
</dbReference>
<dbReference type="PROSITE" id="PS50405">
    <property type="entry name" value="GST_CTER"/>
    <property type="match status" value="1"/>
</dbReference>
<dbReference type="SFLD" id="SFLDG00358">
    <property type="entry name" value="Main_(cytGST)"/>
    <property type="match status" value="1"/>
</dbReference>
<organism evidence="5">
    <name type="scientific">Cyberlindnera fabianii</name>
    <name type="common">Yeast</name>
    <name type="synonym">Hansenula fabianii</name>
    <dbReference type="NCBI Taxonomy" id="36022"/>
    <lineage>
        <taxon>Eukaryota</taxon>
        <taxon>Fungi</taxon>
        <taxon>Dikarya</taxon>
        <taxon>Ascomycota</taxon>
        <taxon>Saccharomycotina</taxon>
        <taxon>Saccharomycetes</taxon>
        <taxon>Phaffomycetales</taxon>
        <taxon>Phaffomycetaceae</taxon>
        <taxon>Cyberlindnera</taxon>
    </lineage>
</organism>
<dbReference type="InterPro" id="IPR004045">
    <property type="entry name" value="Glutathione_S-Trfase_N"/>
</dbReference>
<name>A0A061AUY3_CYBFA</name>
<comment type="similarity">
    <text evidence="1">Belongs to the GST superfamily.</text>
</comment>
<sequence length="244" mass="27550">MTKRSESPFDDSPTKKSKHTHIIHDGDPKSKAKEAPFLKLFAAPTPNGQKVFILLELLGTEYIYRSLNIKEESKTEWYLRINPAGKIPTILDVDSTGEQIVLAESGAILLYLASKYDTEHKFSYAEGTPNHWKEVEFILFHASGLNPEQKYYNITKTTEPENEFAISRFTTGIERAYQLFEDTLASNKDGWIIGDHISLADIIAYPHASGLKDSGFDTSKWPHLEKWLTKVGELDAVKSAMAKQ</sequence>
<evidence type="ECO:0000259" key="4">
    <source>
        <dbReference type="PROSITE" id="PS50405"/>
    </source>
</evidence>
<gene>
    <name evidence="5" type="ORF">CYFA0S_07e02190g</name>
</gene>
<dbReference type="SUPFAM" id="SSF47616">
    <property type="entry name" value="GST C-terminal domain-like"/>
    <property type="match status" value="1"/>
</dbReference>
<dbReference type="InterPro" id="IPR004046">
    <property type="entry name" value="GST_C"/>
</dbReference>
<dbReference type="PROSITE" id="PS50404">
    <property type="entry name" value="GST_NTER"/>
    <property type="match status" value="1"/>
</dbReference>
<dbReference type="Gene3D" id="1.20.1050.130">
    <property type="match status" value="1"/>
</dbReference>
<dbReference type="PANTHER" id="PTHR44051">
    <property type="entry name" value="GLUTATHIONE S-TRANSFERASE-RELATED"/>
    <property type="match status" value="1"/>
</dbReference>
<dbReference type="InterPro" id="IPR040079">
    <property type="entry name" value="Glutathione_S-Trfase"/>
</dbReference>
<reference evidence="5" key="1">
    <citation type="journal article" date="2014" name="Genome Announc.">
        <title>Genome sequence of the yeast Cyberlindnera fabianii (Hansenula fabianii).</title>
        <authorList>
            <person name="Freel K.C."/>
            <person name="Sarilar V."/>
            <person name="Neuveglise C."/>
            <person name="Devillers H."/>
            <person name="Friedrich A."/>
            <person name="Schacherer J."/>
        </authorList>
    </citation>
    <scope>NUCLEOTIDE SEQUENCE</scope>
    <source>
        <strain evidence="5">YJS4271</strain>
    </source>
</reference>
<dbReference type="EMBL" id="LK052892">
    <property type="protein sequence ID" value="CDR41443.1"/>
    <property type="molecule type" value="Genomic_DNA"/>
</dbReference>
<feature type="domain" description="GST C-terminal" evidence="4">
    <location>
        <begin position="128"/>
        <end position="244"/>
    </location>
</feature>
<feature type="domain" description="GST N-terminal" evidence="3">
    <location>
        <begin position="35"/>
        <end position="120"/>
    </location>
</feature>
<evidence type="ECO:0000259" key="3">
    <source>
        <dbReference type="PROSITE" id="PS50404"/>
    </source>
</evidence>
<dbReference type="CDD" id="cd03048">
    <property type="entry name" value="GST_N_Ure2p_like"/>
    <property type="match status" value="1"/>
</dbReference>
<evidence type="ECO:0000313" key="5">
    <source>
        <dbReference type="EMBL" id="CDR41443.1"/>
    </source>
</evidence>
<dbReference type="SUPFAM" id="SSF52833">
    <property type="entry name" value="Thioredoxin-like"/>
    <property type="match status" value="1"/>
</dbReference>
<evidence type="ECO:0000256" key="2">
    <source>
        <dbReference type="SAM" id="MobiDB-lite"/>
    </source>
</evidence>
<dbReference type="InterPro" id="IPR010987">
    <property type="entry name" value="Glutathione-S-Trfase_C-like"/>
</dbReference>
<dbReference type="PhylomeDB" id="A0A061AUY3"/>
<dbReference type="VEuPathDB" id="FungiDB:BON22_3688"/>
<dbReference type="SFLD" id="SFLDS00019">
    <property type="entry name" value="Glutathione_Transferase_(cytos"/>
    <property type="match status" value="1"/>
</dbReference>
<dbReference type="PANTHER" id="PTHR44051:SF8">
    <property type="entry name" value="GLUTATHIONE S-TRANSFERASE GSTA"/>
    <property type="match status" value="1"/>
</dbReference>
<proteinExistence type="inferred from homology"/>
<dbReference type="AlphaFoldDB" id="A0A061AUY3"/>
<dbReference type="InterPro" id="IPR036282">
    <property type="entry name" value="Glutathione-S-Trfase_C_sf"/>
</dbReference>
<evidence type="ECO:0000256" key="1">
    <source>
        <dbReference type="ARBA" id="ARBA00007409"/>
    </source>
</evidence>